<evidence type="ECO:0000313" key="1">
    <source>
        <dbReference type="EMBL" id="GAA4459360.1"/>
    </source>
</evidence>
<keyword evidence="2" id="KW-1185">Reference proteome</keyword>
<dbReference type="InterPro" id="IPR011989">
    <property type="entry name" value="ARM-like"/>
</dbReference>
<name>A0ABP8N2K7_9BACT</name>
<dbReference type="SUPFAM" id="SSF48371">
    <property type="entry name" value="ARM repeat"/>
    <property type="match status" value="1"/>
</dbReference>
<dbReference type="EMBL" id="BAABHD010000031">
    <property type="protein sequence ID" value="GAA4459360.1"/>
    <property type="molecule type" value="Genomic_DNA"/>
</dbReference>
<accession>A0ABP8N2K7</accession>
<dbReference type="Gene3D" id="1.25.10.10">
    <property type="entry name" value="Leucine-rich Repeat Variant"/>
    <property type="match status" value="1"/>
</dbReference>
<organism evidence="1 2">
    <name type="scientific">Nibrella saemangeumensis</name>
    <dbReference type="NCBI Taxonomy" id="1084526"/>
    <lineage>
        <taxon>Bacteria</taxon>
        <taxon>Pseudomonadati</taxon>
        <taxon>Bacteroidota</taxon>
        <taxon>Cytophagia</taxon>
        <taxon>Cytophagales</taxon>
        <taxon>Spirosomataceae</taxon>
        <taxon>Nibrella</taxon>
    </lineage>
</organism>
<protein>
    <recommendedName>
        <fullName evidence="3">HEAT repeat domain-containing protein</fullName>
    </recommendedName>
</protein>
<gene>
    <name evidence="1" type="ORF">GCM10023189_32970</name>
</gene>
<dbReference type="RefSeq" id="WP_345244973.1">
    <property type="nucleotide sequence ID" value="NZ_BAABHD010000031.1"/>
</dbReference>
<dbReference type="Proteomes" id="UP001501175">
    <property type="component" value="Unassembled WGS sequence"/>
</dbReference>
<sequence length="170" mass="19131">MTKSQAINFLKQHQPLPPDDYLSKDVSIIQTFDEVRNYFLGNPDKECIPYFLNCFGGDDGLGVYQLIEDVVLKYQASEVIPFLISALQSSNYFIRYWNTQIASLFPDPILLKPLAKILSEDSFDIKSAAIVAIEQVGSKKAKSILEVYREQEQDEELQSLAEEAISSLGG</sequence>
<comment type="caution">
    <text evidence="1">The sequence shown here is derived from an EMBL/GenBank/DDBJ whole genome shotgun (WGS) entry which is preliminary data.</text>
</comment>
<evidence type="ECO:0000313" key="2">
    <source>
        <dbReference type="Proteomes" id="UP001501175"/>
    </source>
</evidence>
<dbReference type="InterPro" id="IPR016024">
    <property type="entry name" value="ARM-type_fold"/>
</dbReference>
<proteinExistence type="predicted"/>
<dbReference type="Pfam" id="PF13646">
    <property type="entry name" value="HEAT_2"/>
    <property type="match status" value="1"/>
</dbReference>
<reference evidence="2" key="1">
    <citation type="journal article" date="2019" name="Int. J. Syst. Evol. Microbiol.">
        <title>The Global Catalogue of Microorganisms (GCM) 10K type strain sequencing project: providing services to taxonomists for standard genome sequencing and annotation.</title>
        <authorList>
            <consortium name="The Broad Institute Genomics Platform"/>
            <consortium name="The Broad Institute Genome Sequencing Center for Infectious Disease"/>
            <person name="Wu L."/>
            <person name="Ma J."/>
        </authorList>
    </citation>
    <scope>NUCLEOTIDE SEQUENCE [LARGE SCALE GENOMIC DNA]</scope>
    <source>
        <strain evidence="2">JCM 17927</strain>
    </source>
</reference>
<evidence type="ECO:0008006" key="3">
    <source>
        <dbReference type="Google" id="ProtNLM"/>
    </source>
</evidence>